<evidence type="ECO:0000313" key="5">
    <source>
        <dbReference type="Proteomes" id="UP000694941"/>
    </source>
</evidence>
<dbReference type="RefSeq" id="XP_022251745.1">
    <property type="nucleotide sequence ID" value="XM_022396037.1"/>
</dbReference>
<evidence type="ECO:0000256" key="1">
    <source>
        <dbReference type="ARBA" id="ARBA00022441"/>
    </source>
</evidence>
<dbReference type="Gene3D" id="2.120.10.80">
    <property type="entry name" value="Kelch-type beta propeller"/>
    <property type="match status" value="2"/>
</dbReference>
<dbReference type="Pfam" id="PF24681">
    <property type="entry name" value="Kelch_KLHDC2_KLHL20_DRC7"/>
    <property type="match status" value="1"/>
</dbReference>
<dbReference type="PANTHER" id="PTHR46647">
    <property type="entry name" value="RAB9 EFFECTOR PROTEIN WITH KELCH MOTIFS"/>
    <property type="match status" value="1"/>
</dbReference>
<evidence type="ECO:0000313" key="7">
    <source>
        <dbReference type="RefSeq" id="XP_022251745.1"/>
    </source>
</evidence>
<keyword evidence="5" id="KW-1185">Reference proteome</keyword>
<proteinExistence type="predicted"/>
<keyword evidence="2" id="KW-0677">Repeat</keyword>
<dbReference type="GeneID" id="106467839"/>
<dbReference type="RefSeq" id="XP_013783672.2">
    <property type="nucleotide sequence ID" value="XM_013928218.2"/>
</dbReference>
<dbReference type="PANTHER" id="PTHR46647:SF1">
    <property type="entry name" value="RAB9 EFFECTOR PROTEIN WITH KELCH MOTIFS"/>
    <property type="match status" value="1"/>
</dbReference>
<organism evidence="5 6">
    <name type="scientific">Limulus polyphemus</name>
    <name type="common">Atlantic horseshoe crab</name>
    <dbReference type="NCBI Taxonomy" id="6850"/>
    <lineage>
        <taxon>Eukaryota</taxon>
        <taxon>Metazoa</taxon>
        <taxon>Ecdysozoa</taxon>
        <taxon>Arthropoda</taxon>
        <taxon>Chelicerata</taxon>
        <taxon>Merostomata</taxon>
        <taxon>Xiphosura</taxon>
        <taxon>Limulidae</taxon>
        <taxon>Limulus</taxon>
    </lineage>
</organism>
<keyword evidence="1" id="KW-0880">Kelch repeat</keyword>
<dbReference type="InterPro" id="IPR015915">
    <property type="entry name" value="Kelch-typ_b-propeller"/>
</dbReference>
<reference evidence="6 7" key="1">
    <citation type="submission" date="2025-05" db="UniProtKB">
        <authorList>
            <consortium name="RefSeq"/>
        </authorList>
    </citation>
    <scope>IDENTIFICATION</scope>
    <source>
        <tissue evidence="6 7">Muscle</tissue>
    </source>
</reference>
<name>A0ABM1BK98_LIMPO</name>
<accession>A0ABM1BK98</accession>
<gene>
    <name evidence="6 7" type="primary">LOC106467839</name>
</gene>
<dbReference type="SUPFAM" id="SSF117281">
    <property type="entry name" value="Kelch motif"/>
    <property type="match status" value="1"/>
</dbReference>
<evidence type="ECO:0000256" key="3">
    <source>
        <dbReference type="ARBA" id="ARBA00037224"/>
    </source>
</evidence>
<sequence length="325" mass="35695">MFDIGNDQCVWKQLTTRGNTPSGRVGHGCVFMSSSESMFIVGGANPECTFSDVYCLDLDGLTWTVVETVGFHGRYEHAIVKTVHPKPGILVFGGADTKGNKNSIQVLDLKTKIWETIQVKGYVPSPRTHHCVAATDKTLFIFSGGNLGSQPVVDEDVYVFDLPSYSWNKLSVSGTCPPPRLGHILVAVADQLYLHGGMVGSSFYDDLHVLDFSTCRWKRLDPKGCVPTGRAAHGAVVVEKDFYIFGGLTSGGGVVEDLYRYDTSLETWFKINCGDQVPRGRLDFGICLVELPSGKDEKKKKQCILIHGGMDTNGKIFDDTWVFPL</sequence>
<dbReference type="Proteomes" id="UP000694941">
    <property type="component" value="Unplaced"/>
</dbReference>
<evidence type="ECO:0000256" key="4">
    <source>
        <dbReference type="ARBA" id="ARBA00039295"/>
    </source>
</evidence>
<protein>
    <recommendedName>
        <fullName evidence="4">Rab9 effector protein with kelch motifs</fullName>
    </recommendedName>
</protein>
<evidence type="ECO:0000256" key="2">
    <source>
        <dbReference type="ARBA" id="ARBA00022737"/>
    </source>
</evidence>
<comment type="function">
    <text evidence="3">Rab9 effector required for endosome to trans-Golgi network (TGN) transport.</text>
</comment>
<evidence type="ECO:0000313" key="6">
    <source>
        <dbReference type="RefSeq" id="XP_013783672.2"/>
    </source>
</evidence>
<dbReference type="InterPro" id="IPR052124">
    <property type="entry name" value="Rab9_kelch_effector"/>
</dbReference>